<dbReference type="InterPro" id="IPR000150">
    <property type="entry name" value="Cof"/>
</dbReference>
<dbReference type="InterPro" id="IPR036412">
    <property type="entry name" value="HAD-like_sf"/>
</dbReference>
<protein>
    <submittedName>
        <fullName evidence="1">Phosphatase YidA</fullName>
        <ecNumber evidence="1">3.1.3.-</ecNumber>
    </submittedName>
</protein>
<dbReference type="RefSeq" id="WP_055182693.1">
    <property type="nucleotide sequence ID" value="NZ_CYYC01000009.1"/>
</dbReference>
<dbReference type="EMBL" id="CYYC01000009">
    <property type="protein sequence ID" value="CUM90681.1"/>
    <property type="molecule type" value="Genomic_DNA"/>
</dbReference>
<dbReference type="SFLD" id="SFLDS00003">
    <property type="entry name" value="Haloacid_Dehalogenase"/>
    <property type="match status" value="1"/>
</dbReference>
<sequence length="273" mass="30527">MKKIVAIDLDGTLLHSDCTISSYSKEVIAEAVKNGIMVVPTSGRSFRSIKNQVQNIEGVKYCICANGTLVGNIQTEELLHNCKIPQNLVYDIYKEVKERHGFIELYCDNDAYVEKDTAPIIYDTKMGKDFCDSMLSTDVIGLSYDLLLRRGTMRINKIHVAFPDPQELREFAAKTAENKNLMVTFPSEYNMEIFPSGCNKDVGIRILAEKYNIAHEDTVAIGDSDNDVAMIEYAHIGIAVANAMEVLKEKADYITKSNDEDGPAIVLKKILEK</sequence>
<dbReference type="PANTHER" id="PTHR10000:SF8">
    <property type="entry name" value="HAD SUPERFAMILY HYDROLASE-LIKE, TYPE 3"/>
    <property type="match status" value="1"/>
</dbReference>
<dbReference type="SFLD" id="SFLDG01140">
    <property type="entry name" value="C2.B:_Phosphomannomutase_and_P"/>
    <property type="match status" value="1"/>
</dbReference>
<evidence type="ECO:0000313" key="2">
    <source>
        <dbReference type="Proteomes" id="UP000095390"/>
    </source>
</evidence>
<dbReference type="Gene3D" id="3.40.50.1000">
    <property type="entry name" value="HAD superfamily/HAD-like"/>
    <property type="match status" value="1"/>
</dbReference>
<dbReference type="Pfam" id="PF08282">
    <property type="entry name" value="Hydrolase_3"/>
    <property type="match status" value="1"/>
</dbReference>
<dbReference type="Proteomes" id="UP000095390">
    <property type="component" value="Unassembled WGS sequence"/>
</dbReference>
<name>A0A173SJZ1_9FIRM</name>
<dbReference type="SUPFAM" id="SSF56784">
    <property type="entry name" value="HAD-like"/>
    <property type="match status" value="1"/>
</dbReference>
<dbReference type="NCBIfam" id="TIGR01484">
    <property type="entry name" value="HAD-SF-IIB"/>
    <property type="match status" value="1"/>
</dbReference>
<proteinExistence type="predicted"/>
<dbReference type="CDD" id="cd07516">
    <property type="entry name" value="HAD_Pase"/>
    <property type="match status" value="1"/>
</dbReference>
<evidence type="ECO:0000313" key="1">
    <source>
        <dbReference type="EMBL" id="CUM90681.1"/>
    </source>
</evidence>
<dbReference type="InterPro" id="IPR023214">
    <property type="entry name" value="HAD_sf"/>
</dbReference>
<dbReference type="Gene3D" id="3.30.1240.10">
    <property type="match status" value="1"/>
</dbReference>
<dbReference type="GO" id="GO:0005829">
    <property type="term" value="C:cytosol"/>
    <property type="evidence" value="ECO:0007669"/>
    <property type="project" value="TreeGrafter"/>
</dbReference>
<gene>
    <name evidence="1" type="primary">yidA_2</name>
    <name evidence="1" type="ORF">ERS852578_01000</name>
</gene>
<dbReference type="GO" id="GO:0016791">
    <property type="term" value="F:phosphatase activity"/>
    <property type="evidence" value="ECO:0007669"/>
    <property type="project" value="UniProtKB-ARBA"/>
</dbReference>
<reference evidence="1 2" key="1">
    <citation type="submission" date="2015-09" db="EMBL/GenBank/DDBJ databases">
        <authorList>
            <consortium name="Pathogen Informatics"/>
        </authorList>
    </citation>
    <scope>NUCLEOTIDE SEQUENCE [LARGE SCALE GENOMIC DNA]</scope>
    <source>
        <strain evidence="1 2">2789STDY5834966</strain>
    </source>
</reference>
<dbReference type="NCBIfam" id="TIGR00099">
    <property type="entry name" value="Cof-subfamily"/>
    <property type="match status" value="1"/>
</dbReference>
<dbReference type="EC" id="3.1.3.-" evidence="1"/>
<dbReference type="PANTHER" id="PTHR10000">
    <property type="entry name" value="PHOSPHOSERINE PHOSPHATASE"/>
    <property type="match status" value="1"/>
</dbReference>
<dbReference type="AlphaFoldDB" id="A0A173SJZ1"/>
<accession>A0A173SJZ1</accession>
<dbReference type="GO" id="GO:0000287">
    <property type="term" value="F:magnesium ion binding"/>
    <property type="evidence" value="ECO:0007669"/>
    <property type="project" value="TreeGrafter"/>
</dbReference>
<organism evidence="1 2">
    <name type="scientific">Anaerobutyricum hallii</name>
    <dbReference type="NCBI Taxonomy" id="39488"/>
    <lineage>
        <taxon>Bacteria</taxon>
        <taxon>Bacillati</taxon>
        <taxon>Bacillota</taxon>
        <taxon>Clostridia</taxon>
        <taxon>Lachnospirales</taxon>
        <taxon>Lachnospiraceae</taxon>
        <taxon>Anaerobutyricum</taxon>
    </lineage>
</organism>
<dbReference type="InterPro" id="IPR006379">
    <property type="entry name" value="HAD-SF_hydro_IIB"/>
</dbReference>
<keyword evidence="1" id="KW-0378">Hydrolase</keyword>